<accession>A0AAE0YFB1</accession>
<protein>
    <submittedName>
        <fullName evidence="1">Uncharacterized protein</fullName>
    </submittedName>
</protein>
<name>A0AAE0YFB1_9GAST</name>
<dbReference type="AlphaFoldDB" id="A0AAE0YFB1"/>
<reference evidence="1" key="1">
    <citation type="journal article" date="2023" name="G3 (Bethesda)">
        <title>A reference genome for the long-term kleptoplast-retaining sea slug Elysia crispata morphotype clarki.</title>
        <authorList>
            <person name="Eastman K.E."/>
            <person name="Pendleton A.L."/>
            <person name="Shaikh M.A."/>
            <person name="Suttiyut T."/>
            <person name="Ogas R."/>
            <person name="Tomko P."/>
            <person name="Gavelis G."/>
            <person name="Widhalm J.R."/>
            <person name="Wisecaver J.H."/>
        </authorList>
    </citation>
    <scope>NUCLEOTIDE SEQUENCE</scope>
    <source>
        <strain evidence="1">ECLA1</strain>
    </source>
</reference>
<proteinExistence type="predicted"/>
<keyword evidence="2" id="KW-1185">Reference proteome</keyword>
<gene>
    <name evidence="1" type="ORF">RRG08_027422</name>
</gene>
<evidence type="ECO:0000313" key="2">
    <source>
        <dbReference type="Proteomes" id="UP001283361"/>
    </source>
</evidence>
<organism evidence="1 2">
    <name type="scientific">Elysia crispata</name>
    <name type="common">lettuce slug</name>
    <dbReference type="NCBI Taxonomy" id="231223"/>
    <lineage>
        <taxon>Eukaryota</taxon>
        <taxon>Metazoa</taxon>
        <taxon>Spiralia</taxon>
        <taxon>Lophotrochozoa</taxon>
        <taxon>Mollusca</taxon>
        <taxon>Gastropoda</taxon>
        <taxon>Heterobranchia</taxon>
        <taxon>Euthyneura</taxon>
        <taxon>Panpulmonata</taxon>
        <taxon>Sacoglossa</taxon>
        <taxon>Placobranchoidea</taxon>
        <taxon>Plakobranchidae</taxon>
        <taxon>Elysia</taxon>
    </lineage>
</organism>
<comment type="caution">
    <text evidence="1">The sequence shown here is derived from an EMBL/GenBank/DDBJ whole genome shotgun (WGS) entry which is preliminary data.</text>
</comment>
<dbReference type="Proteomes" id="UP001283361">
    <property type="component" value="Unassembled WGS sequence"/>
</dbReference>
<dbReference type="EMBL" id="JAWDGP010006302">
    <property type="protein sequence ID" value="KAK3743555.1"/>
    <property type="molecule type" value="Genomic_DNA"/>
</dbReference>
<sequence>MKGKITHKDGEERIYFSSNRHLCTLCLIITKSGSYHHPCTWIWSTRTLDPTYPCTWVWSSRTLDPGLPSSLYLGLVNTNFGSWPTVILVPGFGHHELWILAYRHPCTWVWSTRILDPTVILVPGFGQYELWILPSFLYLGLVNTTFGTYRHPCNWVWSIRTLDPTIILVPGFAQHDLWILSSSLYLGLVKTKSGSPRTTDFPRARVTMPCAPSGQSPWGDLQRPPSLLPLPLSTLGCVTARPLAGAVWEVSLVRSWASRGHLLALSPDSNR</sequence>
<evidence type="ECO:0000313" key="1">
    <source>
        <dbReference type="EMBL" id="KAK3743555.1"/>
    </source>
</evidence>